<evidence type="ECO:0000313" key="9">
    <source>
        <dbReference type="Proteomes" id="UP001365846"/>
    </source>
</evidence>
<evidence type="ECO:0000256" key="7">
    <source>
        <dbReference type="SAM" id="MobiDB-lite"/>
    </source>
</evidence>
<dbReference type="PANTHER" id="PTHR34137">
    <property type="entry name" value="EXODEOXYRIBONUCLEASE 7 SMALL SUBUNIT"/>
    <property type="match status" value="1"/>
</dbReference>
<dbReference type="NCBIfam" id="TIGR01280">
    <property type="entry name" value="xseB"/>
    <property type="match status" value="1"/>
</dbReference>
<evidence type="ECO:0000256" key="2">
    <source>
        <dbReference type="ARBA" id="ARBA00022490"/>
    </source>
</evidence>
<keyword evidence="2 6" id="KW-0963">Cytoplasm</keyword>
<dbReference type="RefSeq" id="WP_340357913.1">
    <property type="nucleotide sequence ID" value="NZ_JBBKZU010000006.1"/>
</dbReference>
<keyword evidence="9" id="KW-1185">Reference proteome</keyword>
<keyword evidence="5 6" id="KW-0269">Exonuclease</keyword>
<comment type="catalytic activity">
    <reaction evidence="6">
        <text>Exonucleolytic cleavage in either 5'- to 3'- or 3'- to 5'-direction to yield nucleoside 5'-phosphates.</text>
        <dbReference type="EC" id="3.1.11.6"/>
    </reaction>
</comment>
<dbReference type="SUPFAM" id="SSF116842">
    <property type="entry name" value="XseB-like"/>
    <property type="match status" value="1"/>
</dbReference>
<feature type="compositionally biased region" description="Low complexity" evidence="7">
    <location>
        <begin position="1"/>
        <end position="16"/>
    </location>
</feature>
<name>A0ABU8VGH1_9BURK</name>
<dbReference type="HAMAP" id="MF_00337">
    <property type="entry name" value="Exonuc_7_S"/>
    <property type="match status" value="1"/>
</dbReference>
<keyword evidence="4 6" id="KW-0378">Hydrolase</keyword>
<dbReference type="EMBL" id="JBBKZU010000006">
    <property type="protein sequence ID" value="MEJ8812668.1"/>
    <property type="molecule type" value="Genomic_DNA"/>
</dbReference>
<proteinExistence type="inferred from homology"/>
<evidence type="ECO:0000256" key="3">
    <source>
        <dbReference type="ARBA" id="ARBA00022722"/>
    </source>
</evidence>
<dbReference type="PANTHER" id="PTHR34137:SF1">
    <property type="entry name" value="EXODEOXYRIBONUCLEASE 7 SMALL SUBUNIT"/>
    <property type="match status" value="1"/>
</dbReference>
<accession>A0ABU8VGH1</accession>
<dbReference type="EC" id="3.1.11.6" evidence="6"/>
<evidence type="ECO:0000256" key="5">
    <source>
        <dbReference type="ARBA" id="ARBA00022839"/>
    </source>
</evidence>
<evidence type="ECO:0000256" key="4">
    <source>
        <dbReference type="ARBA" id="ARBA00022801"/>
    </source>
</evidence>
<comment type="function">
    <text evidence="6">Bidirectionally degrades single-stranded DNA into large acid-insoluble oligonucleotides, which are then degraded further into small acid-soluble oligonucleotides.</text>
</comment>
<comment type="subcellular location">
    <subcellularLocation>
        <location evidence="6">Cytoplasm</location>
    </subcellularLocation>
</comment>
<gene>
    <name evidence="6 8" type="primary">xseB</name>
    <name evidence="8" type="ORF">WKW77_16400</name>
</gene>
<dbReference type="InterPro" id="IPR003761">
    <property type="entry name" value="Exonuc_VII_S"/>
</dbReference>
<keyword evidence="3 6" id="KW-0540">Nuclease</keyword>
<evidence type="ECO:0000313" key="8">
    <source>
        <dbReference type="EMBL" id="MEJ8812668.1"/>
    </source>
</evidence>
<comment type="caution">
    <text evidence="8">The sequence shown here is derived from an EMBL/GenBank/DDBJ whole genome shotgun (WGS) entry which is preliminary data.</text>
</comment>
<evidence type="ECO:0000256" key="6">
    <source>
        <dbReference type="HAMAP-Rule" id="MF_00337"/>
    </source>
</evidence>
<sequence length="88" mass="9383">MPKVPSSSQPAESAAPDTGALPATYEAGLQELEQLVNELESGQLPLDQLLGSYQRGAALLAFCRDKLQAVEDQIKLLDAGSLKVWTAE</sequence>
<organism evidence="8 9">
    <name type="scientific">Variovorax ureilyticus</name>
    <dbReference type="NCBI Taxonomy" id="1836198"/>
    <lineage>
        <taxon>Bacteria</taxon>
        <taxon>Pseudomonadati</taxon>
        <taxon>Pseudomonadota</taxon>
        <taxon>Betaproteobacteria</taxon>
        <taxon>Burkholderiales</taxon>
        <taxon>Comamonadaceae</taxon>
        <taxon>Variovorax</taxon>
    </lineage>
</organism>
<feature type="region of interest" description="Disordered" evidence="7">
    <location>
        <begin position="1"/>
        <end position="23"/>
    </location>
</feature>
<dbReference type="Gene3D" id="1.10.287.1040">
    <property type="entry name" value="Exonuclease VII, small subunit"/>
    <property type="match status" value="1"/>
</dbReference>
<protein>
    <recommendedName>
        <fullName evidence="6">Exodeoxyribonuclease 7 small subunit</fullName>
        <ecNumber evidence="6">3.1.11.6</ecNumber>
    </recommendedName>
    <alternativeName>
        <fullName evidence="6">Exodeoxyribonuclease VII small subunit</fullName>
        <shortName evidence="6">Exonuclease VII small subunit</shortName>
    </alternativeName>
</protein>
<dbReference type="Proteomes" id="UP001365846">
    <property type="component" value="Unassembled WGS sequence"/>
</dbReference>
<comment type="similarity">
    <text evidence="1 6">Belongs to the XseB family.</text>
</comment>
<comment type="subunit">
    <text evidence="6">Heterooligomer composed of large and small subunits.</text>
</comment>
<dbReference type="Pfam" id="PF02609">
    <property type="entry name" value="Exonuc_VII_S"/>
    <property type="match status" value="1"/>
</dbReference>
<dbReference type="GO" id="GO:0008855">
    <property type="term" value="F:exodeoxyribonuclease VII activity"/>
    <property type="evidence" value="ECO:0007669"/>
    <property type="project" value="UniProtKB-EC"/>
</dbReference>
<dbReference type="InterPro" id="IPR037004">
    <property type="entry name" value="Exonuc_VII_ssu_sf"/>
</dbReference>
<evidence type="ECO:0000256" key="1">
    <source>
        <dbReference type="ARBA" id="ARBA00009998"/>
    </source>
</evidence>
<reference evidence="8 9" key="1">
    <citation type="submission" date="2024-03" db="EMBL/GenBank/DDBJ databases">
        <title>Novel species of the genus Variovorax.</title>
        <authorList>
            <person name="Liu Q."/>
            <person name="Xin Y.-H."/>
        </authorList>
    </citation>
    <scope>NUCLEOTIDE SEQUENCE [LARGE SCALE GENOMIC DNA]</scope>
    <source>
        <strain evidence="8 9">KACC 18899</strain>
    </source>
</reference>